<reference evidence="2" key="2">
    <citation type="submission" date="2022-06" db="UniProtKB">
        <authorList>
            <consortium name="EnsemblMetazoa"/>
        </authorList>
    </citation>
    <scope>IDENTIFICATION</scope>
    <source>
        <strain evidence="2">DF5081</strain>
    </source>
</reference>
<sequence length="27" mass="3207">ECPTEDHKNEALKNLHKRVPAKYQKTK</sequence>
<evidence type="ECO:0000313" key="3">
    <source>
        <dbReference type="Proteomes" id="UP000005237"/>
    </source>
</evidence>
<feature type="region of interest" description="Disordered" evidence="1">
    <location>
        <begin position="1"/>
        <end position="27"/>
    </location>
</feature>
<keyword evidence="3" id="KW-1185">Reference proteome</keyword>
<dbReference type="Proteomes" id="UP000005237">
    <property type="component" value="Unassembled WGS sequence"/>
</dbReference>
<dbReference type="EnsemblMetazoa" id="CJA42961.1">
    <property type="protein sequence ID" value="CJA42961.1"/>
    <property type="gene ID" value="WBGene00218809"/>
</dbReference>
<name>A0A8R1EWX1_CAEJA</name>
<evidence type="ECO:0000256" key="1">
    <source>
        <dbReference type="SAM" id="MobiDB-lite"/>
    </source>
</evidence>
<reference evidence="3" key="1">
    <citation type="submission" date="2010-08" db="EMBL/GenBank/DDBJ databases">
        <authorList>
            <consortium name="Caenorhabditis japonica Sequencing Consortium"/>
            <person name="Wilson R.K."/>
        </authorList>
    </citation>
    <scope>NUCLEOTIDE SEQUENCE [LARGE SCALE GENOMIC DNA]</scope>
    <source>
        <strain evidence="3">DF5081</strain>
    </source>
</reference>
<dbReference type="AlphaFoldDB" id="A0A8R1EWX1"/>
<evidence type="ECO:0000313" key="2">
    <source>
        <dbReference type="EnsemblMetazoa" id="CJA42961.1"/>
    </source>
</evidence>
<feature type="compositionally biased region" description="Basic and acidic residues" evidence="1">
    <location>
        <begin position="1"/>
        <end position="13"/>
    </location>
</feature>
<organism evidence="2 3">
    <name type="scientific">Caenorhabditis japonica</name>
    <dbReference type="NCBI Taxonomy" id="281687"/>
    <lineage>
        <taxon>Eukaryota</taxon>
        <taxon>Metazoa</taxon>
        <taxon>Ecdysozoa</taxon>
        <taxon>Nematoda</taxon>
        <taxon>Chromadorea</taxon>
        <taxon>Rhabditida</taxon>
        <taxon>Rhabditina</taxon>
        <taxon>Rhabditomorpha</taxon>
        <taxon>Rhabditoidea</taxon>
        <taxon>Rhabditidae</taxon>
        <taxon>Peloderinae</taxon>
        <taxon>Caenorhabditis</taxon>
    </lineage>
</organism>
<protein>
    <submittedName>
        <fullName evidence="2">Uncharacterized protein</fullName>
    </submittedName>
</protein>
<feature type="compositionally biased region" description="Basic residues" evidence="1">
    <location>
        <begin position="14"/>
        <end position="27"/>
    </location>
</feature>
<accession>A0A8R1EWX1</accession>
<proteinExistence type="predicted"/>